<evidence type="ECO:0000256" key="10">
    <source>
        <dbReference type="ARBA" id="ARBA00023098"/>
    </source>
</evidence>
<evidence type="ECO:0000256" key="4">
    <source>
        <dbReference type="ARBA" id="ARBA00019692"/>
    </source>
</evidence>
<dbReference type="GO" id="GO:0005886">
    <property type="term" value="C:plasma membrane"/>
    <property type="evidence" value="ECO:0007669"/>
    <property type="project" value="UniProtKB-SubCell"/>
</dbReference>
<reference evidence="17 18" key="1">
    <citation type="submission" date="2019-12" db="EMBL/GenBank/DDBJ databases">
        <title>Complete genome sequence of Pseudomonas stutzeri.</title>
        <authorList>
            <person name="Lim S.R."/>
            <person name="Kim J.H."/>
        </authorList>
    </citation>
    <scope>NUCLEOTIDE SEQUENCE [LARGE SCALE GENOMIC DNA]</scope>
    <source>
        <strain evidence="17 18">PM101005</strain>
    </source>
</reference>
<comment type="function">
    <text evidence="1 16">May be involved in the folding of the extracellular lipase during its passage through the periplasm.</text>
</comment>
<dbReference type="Pfam" id="PF03280">
    <property type="entry name" value="Lipase_chap"/>
    <property type="match status" value="1"/>
</dbReference>
<comment type="subcellular location">
    <subcellularLocation>
        <location evidence="2">Cell inner membrane</location>
        <topology evidence="2">Single-pass membrane protein</topology>
        <orientation evidence="2">Periplasmic side</orientation>
    </subcellularLocation>
</comment>
<dbReference type="OrthoDB" id="7025807at2"/>
<evidence type="ECO:0000256" key="11">
    <source>
        <dbReference type="ARBA" id="ARBA00023136"/>
    </source>
</evidence>
<protein>
    <recommendedName>
        <fullName evidence="4 16">Lipase chaperone</fullName>
    </recommendedName>
    <alternativeName>
        <fullName evidence="16">Lipase activator protein</fullName>
    </alternativeName>
    <alternativeName>
        <fullName evidence="15 16">Lipase foldase</fullName>
    </alternativeName>
    <alternativeName>
        <fullName evidence="13 16">Lipase helper protein</fullName>
    </alternativeName>
    <alternativeName>
        <fullName evidence="14 16">Lipase modulator</fullName>
    </alternativeName>
</protein>
<dbReference type="RefSeq" id="WP_158188349.1">
    <property type="nucleotide sequence ID" value="NZ_CP046902.1"/>
</dbReference>
<evidence type="ECO:0000256" key="2">
    <source>
        <dbReference type="ARBA" id="ARBA00004383"/>
    </source>
</evidence>
<dbReference type="GO" id="GO:0016042">
    <property type="term" value="P:lipid catabolic process"/>
    <property type="evidence" value="ECO:0007669"/>
    <property type="project" value="UniProtKB-UniRule"/>
</dbReference>
<evidence type="ECO:0000256" key="13">
    <source>
        <dbReference type="ARBA" id="ARBA00030948"/>
    </source>
</evidence>
<evidence type="ECO:0000256" key="16">
    <source>
        <dbReference type="HAMAP-Rule" id="MF_00790"/>
    </source>
</evidence>
<accession>A0A6I6LQU0</accession>
<dbReference type="HAMAP" id="MF_00790">
    <property type="entry name" value="Lipase_chap"/>
    <property type="match status" value="1"/>
</dbReference>
<proteinExistence type="inferred from homology"/>
<gene>
    <name evidence="16" type="primary">lifO</name>
    <name evidence="17" type="ORF">GQA94_12615</name>
</gene>
<evidence type="ECO:0000256" key="7">
    <source>
        <dbReference type="ARBA" id="ARBA00022692"/>
    </source>
</evidence>
<evidence type="ECO:0000256" key="8">
    <source>
        <dbReference type="ARBA" id="ARBA00022963"/>
    </source>
</evidence>
<comment type="similarity">
    <text evidence="3 16">Belongs to the lipase chaperone family.</text>
</comment>
<sequence>MKTLAVLFLLAVAIGVAVQWRDPIAPVPTPHERDEANQLPPSVPIDARAVPTTVQAAPVAVPRLPPSFSGTQVDGQLRADASDRLIIDNGIRRVFDYFLASIGEEPIEASVARLHQYIEVRLPPPAEGQALQLLGQYLDYKRQLLHLEHNHPVRADLGAMRERLDAVQQLRGRLFGDAVHAAFFSLDEAADRFMLERLAIGRDPALDPTAKGAAIDPLQSALPPELRDRLAIDLQSELREQSRALESKGASVTELRQLRQQLVGNAAADRLERLDRDRQAWLRRLADYRHEKQRIESSRGLGEADKRAAIRRLAAERFNENERRRLEAAEQLLVQENG</sequence>
<evidence type="ECO:0000256" key="3">
    <source>
        <dbReference type="ARBA" id="ARBA00010358"/>
    </source>
</evidence>
<keyword evidence="11 16" id="KW-0472">Membrane</keyword>
<evidence type="ECO:0000256" key="12">
    <source>
        <dbReference type="ARBA" id="ARBA00023186"/>
    </source>
</evidence>
<keyword evidence="5 16" id="KW-1003">Cell membrane</keyword>
<keyword evidence="8 16" id="KW-0442">Lipid degradation</keyword>
<keyword evidence="10 16" id="KW-0443">Lipid metabolism</keyword>
<evidence type="ECO:0000256" key="1">
    <source>
        <dbReference type="ARBA" id="ARBA00003280"/>
    </source>
</evidence>
<evidence type="ECO:0000256" key="15">
    <source>
        <dbReference type="ARBA" id="ARBA00033028"/>
    </source>
</evidence>
<evidence type="ECO:0000256" key="14">
    <source>
        <dbReference type="ARBA" id="ARBA00031542"/>
    </source>
</evidence>
<dbReference type="NCBIfam" id="NF002334">
    <property type="entry name" value="PRK01294.1-2"/>
    <property type="match status" value="1"/>
</dbReference>
<keyword evidence="9 16" id="KW-1133">Transmembrane helix</keyword>
<evidence type="ECO:0000256" key="9">
    <source>
        <dbReference type="ARBA" id="ARBA00022989"/>
    </source>
</evidence>
<dbReference type="GO" id="GO:0006457">
    <property type="term" value="P:protein folding"/>
    <property type="evidence" value="ECO:0007669"/>
    <property type="project" value="UniProtKB-UniRule"/>
</dbReference>
<keyword evidence="12 16" id="KW-0143">Chaperone</keyword>
<evidence type="ECO:0000313" key="17">
    <source>
        <dbReference type="EMBL" id="QGZ30865.1"/>
    </source>
</evidence>
<keyword evidence="7 16" id="KW-0812">Transmembrane</keyword>
<dbReference type="GO" id="GO:0051082">
    <property type="term" value="F:unfolded protein binding"/>
    <property type="evidence" value="ECO:0007669"/>
    <property type="project" value="UniProtKB-UniRule"/>
</dbReference>
<evidence type="ECO:0000256" key="6">
    <source>
        <dbReference type="ARBA" id="ARBA00022519"/>
    </source>
</evidence>
<organism evidence="17 18">
    <name type="scientific">Stutzerimonas stutzeri</name>
    <name type="common">Pseudomonas stutzeri</name>
    <dbReference type="NCBI Taxonomy" id="316"/>
    <lineage>
        <taxon>Bacteria</taxon>
        <taxon>Pseudomonadati</taxon>
        <taxon>Pseudomonadota</taxon>
        <taxon>Gammaproteobacteria</taxon>
        <taxon>Pseudomonadales</taxon>
        <taxon>Pseudomonadaceae</taxon>
        <taxon>Stutzerimonas</taxon>
    </lineage>
</organism>
<evidence type="ECO:0000256" key="5">
    <source>
        <dbReference type="ARBA" id="ARBA00022475"/>
    </source>
</evidence>
<dbReference type="SUPFAM" id="SSF158855">
    <property type="entry name" value="Lipase chaperone-like"/>
    <property type="match status" value="1"/>
</dbReference>
<dbReference type="InterPro" id="IPR004961">
    <property type="entry name" value="Lipase_chaperone"/>
</dbReference>
<keyword evidence="6 16" id="KW-0997">Cell inner membrane</keyword>
<dbReference type="EMBL" id="CP046902">
    <property type="protein sequence ID" value="QGZ30865.1"/>
    <property type="molecule type" value="Genomic_DNA"/>
</dbReference>
<dbReference type="AlphaFoldDB" id="A0A6I6LQU0"/>
<name>A0A6I6LQU0_STUST</name>
<evidence type="ECO:0000313" key="18">
    <source>
        <dbReference type="Proteomes" id="UP000438983"/>
    </source>
</evidence>
<dbReference type="Proteomes" id="UP000438983">
    <property type="component" value="Chromosome"/>
</dbReference>